<comment type="caution">
    <text evidence="10">Lacks conserved residue(s) required for the propagation of feature annotation.</text>
</comment>
<name>A0A6B9C9V5_9DIPT</name>
<feature type="transmembrane region" description="Helical" evidence="10">
    <location>
        <begin position="276"/>
        <end position="300"/>
    </location>
</feature>
<keyword evidence="4 10" id="KW-0812">Transmembrane</keyword>
<comment type="subcellular location">
    <subcellularLocation>
        <location evidence="1 10">Cell membrane</location>
        <topology evidence="1 10">Multi-pass membrane protein</topology>
    </subcellularLocation>
</comment>
<proteinExistence type="evidence at transcript level"/>
<evidence type="ECO:0000256" key="5">
    <source>
        <dbReference type="ARBA" id="ARBA00022725"/>
    </source>
</evidence>
<evidence type="ECO:0000256" key="10">
    <source>
        <dbReference type="RuleBase" id="RU351113"/>
    </source>
</evidence>
<sequence length="402" mass="46945">MEKKYSIQVPQIVRRFTKIYHLVGLWKSGGGNVSLQQKFYFTFFNVFNSTSFIGMWTIDDIDNTVFLAVLFLILAIQTYRLYFIMWKQNPILDFLHKISVNSTDDYRAFSDANYKIKYLFTLAVLFLILSYTLCVGVVCLPLIKMQLLFDIAFPWDYKTNSVAFWMAYATVAGGYILSITLVMFTTTVWYMMLIFVIKYDLLANDFRSLGVARVARQEKTLNSVTKTQAKKNTLTKDLTRSVGEETSYVKNFVEAIKRLETINEQLEEFESRFSTLFLLQIITSSICICGTTFVLAFMSHDNVFQYVFYTIEIIYCFADIFAVLYLANEIMLSSDRLSYALFESNWITQTQSCKKYIIIVVEYLKQPRQFIVGKLFALNLETFTLIVKRSFSMFNILRNFKQ</sequence>
<keyword evidence="9 10" id="KW-0807">Transducer</keyword>
<keyword evidence="8 10" id="KW-0675">Receptor</keyword>
<evidence type="ECO:0000256" key="3">
    <source>
        <dbReference type="ARBA" id="ARBA00022606"/>
    </source>
</evidence>
<protein>
    <recommendedName>
        <fullName evidence="10">Odorant receptor</fullName>
    </recommendedName>
</protein>
<dbReference type="PANTHER" id="PTHR21137">
    <property type="entry name" value="ODORANT RECEPTOR"/>
    <property type="match status" value="1"/>
</dbReference>
<comment type="similarity">
    <text evidence="10">Belongs to the insect chemoreceptor superfamily. Heteromeric odorant receptor channel (TC 1.A.69) family.</text>
</comment>
<evidence type="ECO:0000256" key="6">
    <source>
        <dbReference type="ARBA" id="ARBA00022989"/>
    </source>
</evidence>
<feature type="transmembrane region" description="Helical" evidence="10">
    <location>
        <begin position="39"/>
        <end position="58"/>
    </location>
</feature>
<feature type="transmembrane region" description="Helical" evidence="10">
    <location>
        <begin position="306"/>
        <end position="327"/>
    </location>
</feature>
<keyword evidence="6 10" id="KW-1133">Transmembrane helix</keyword>
<dbReference type="InterPro" id="IPR004117">
    <property type="entry name" value="7tm6_olfct_rcpt"/>
</dbReference>
<keyword evidence="5 10" id="KW-0552">Olfaction</keyword>
<dbReference type="GO" id="GO:0004984">
    <property type="term" value="F:olfactory receptor activity"/>
    <property type="evidence" value="ECO:0007669"/>
    <property type="project" value="InterPro"/>
</dbReference>
<feature type="transmembrane region" description="Helical" evidence="10">
    <location>
        <begin position="163"/>
        <end position="196"/>
    </location>
</feature>
<reference evidence="11" key="1">
    <citation type="submission" date="2018-11" db="EMBL/GenBank/DDBJ databases">
        <authorList>
            <person name="Zhao Y."/>
            <person name="Mu W."/>
            <person name="Zhou C."/>
        </authorList>
    </citation>
    <scope>NUCLEOTIDE SEQUENCE</scope>
</reference>
<evidence type="ECO:0000256" key="8">
    <source>
        <dbReference type="ARBA" id="ARBA00023170"/>
    </source>
</evidence>
<keyword evidence="3 10" id="KW-0716">Sensory transduction</keyword>
<dbReference type="GO" id="GO:0005549">
    <property type="term" value="F:odorant binding"/>
    <property type="evidence" value="ECO:0007669"/>
    <property type="project" value="InterPro"/>
</dbReference>
<dbReference type="GO" id="GO:0007165">
    <property type="term" value="P:signal transduction"/>
    <property type="evidence" value="ECO:0007669"/>
    <property type="project" value="UniProtKB-KW"/>
</dbReference>
<dbReference type="GO" id="GO:0005886">
    <property type="term" value="C:plasma membrane"/>
    <property type="evidence" value="ECO:0007669"/>
    <property type="project" value="UniProtKB-SubCell"/>
</dbReference>
<keyword evidence="7 10" id="KW-0472">Membrane</keyword>
<evidence type="ECO:0000256" key="2">
    <source>
        <dbReference type="ARBA" id="ARBA00022475"/>
    </source>
</evidence>
<evidence type="ECO:0000256" key="4">
    <source>
        <dbReference type="ARBA" id="ARBA00022692"/>
    </source>
</evidence>
<organism evidence="11">
    <name type="scientific">Bradysia odoriphaga</name>
    <dbReference type="NCBI Taxonomy" id="1564500"/>
    <lineage>
        <taxon>Eukaryota</taxon>
        <taxon>Metazoa</taxon>
        <taxon>Ecdysozoa</taxon>
        <taxon>Arthropoda</taxon>
        <taxon>Hexapoda</taxon>
        <taxon>Insecta</taxon>
        <taxon>Pterygota</taxon>
        <taxon>Neoptera</taxon>
        <taxon>Endopterygota</taxon>
        <taxon>Diptera</taxon>
        <taxon>Nematocera</taxon>
        <taxon>Sciaroidea</taxon>
        <taxon>Sciaridae</taxon>
        <taxon>Bradysia</taxon>
    </lineage>
</organism>
<dbReference type="Pfam" id="PF02949">
    <property type="entry name" value="7tm_6"/>
    <property type="match status" value="1"/>
</dbReference>
<evidence type="ECO:0000313" key="11">
    <source>
        <dbReference type="EMBL" id="QGW45387.1"/>
    </source>
</evidence>
<feature type="transmembrane region" description="Helical" evidence="10">
    <location>
        <begin position="118"/>
        <end position="143"/>
    </location>
</feature>
<evidence type="ECO:0000256" key="7">
    <source>
        <dbReference type="ARBA" id="ARBA00023136"/>
    </source>
</evidence>
<dbReference type="EMBL" id="MK248973">
    <property type="protein sequence ID" value="QGW45387.1"/>
    <property type="molecule type" value="mRNA"/>
</dbReference>
<evidence type="ECO:0000256" key="9">
    <source>
        <dbReference type="ARBA" id="ARBA00023224"/>
    </source>
</evidence>
<evidence type="ECO:0000256" key="1">
    <source>
        <dbReference type="ARBA" id="ARBA00004651"/>
    </source>
</evidence>
<feature type="transmembrane region" description="Helical" evidence="10">
    <location>
        <begin position="64"/>
        <end position="82"/>
    </location>
</feature>
<accession>A0A6B9C9V5</accession>
<dbReference type="PANTHER" id="PTHR21137:SF35">
    <property type="entry name" value="ODORANT RECEPTOR 19A-RELATED"/>
    <property type="match status" value="1"/>
</dbReference>
<dbReference type="AlphaFoldDB" id="A0A6B9C9V5"/>
<keyword evidence="2" id="KW-1003">Cell membrane</keyword>